<sequence>MARMRYQQALAKALRDEMTRDPGVFVLGEDVRASLRGITRGLTEEFGPQRIIDTPISEQAFTGFAMGAALAGHRPVVEYQIPSLLFTAFEPIVNQAQKFRLMTGGQAKVPVTYIVPGSGARLGLAAQHSDHPYALLAQAGVKTVVPATAADAYGLFVSAIRDDDPVVLFAPAAALGTREEVADDAAPIPLGVGRVHRAGDDVTIVAVGHLVRDALAVAESLAEDGVSAEVFDPRTVYPFDWEGLRASVEKTGRLVVVDDTNRTCGLAAEVVATAAEELAGALVAPPRRVTRADAPIPFAVELEVALLPSREQLAAAVRSVLTARQEVAR</sequence>
<name>D3F6T4_CONWI</name>
<evidence type="ECO:0000256" key="2">
    <source>
        <dbReference type="ARBA" id="ARBA00023002"/>
    </source>
</evidence>
<dbReference type="RefSeq" id="WP_012935783.1">
    <property type="nucleotide sequence ID" value="NC_013739.1"/>
</dbReference>
<organism evidence="5 6">
    <name type="scientific">Conexibacter woesei (strain DSM 14684 / CCUG 47730 / CIP 108061 / JCM 11494 / NBRC 100937 / ID131577)</name>
    <dbReference type="NCBI Taxonomy" id="469383"/>
    <lineage>
        <taxon>Bacteria</taxon>
        <taxon>Bacillati</taxon>
        <taxon>Actinomycetota</taxon>
        <taxon>Thermoleophilia</taxon>
        <taxon>Solirubrobacterales</taxon>
        <taxon>Conexibacteraceae</taxon>
        <taxon>Conexibacter</taxon>
    </lineage>
</organism>
<evidence type="ECO:0000259" key="4">
    <source>
        <dbReference type="SMART" id="SM00861"/>
    </source>
</evidence>
<dbReference type="OrthoDB" id="9766715at2"/>
<dbReference type="GO" id="GO:0016491">
    <property type="term" value="F:oxidoreductase activity"/>
    <property type="evidence" value="ECO:0007669"/>
    <property type="project" value="UniProtKB-KW"/>
</dbReference>
<feature type="domain" description="Transketolase-like pyrimidine-binding" evidence="4">
    <location>
        <begin position="4"/>
        <end position="177"/>
    </location>
</feature>
<dbReference type="Proteomes" id="UP000008229">
    <property type="component" value="Chromosome"/>
</dbReference>
<dbReference type="HOGENOM" id="CLU_012907_1_0_11"/>
<reference evidence="6" key="2">
    <citation type="submission" date="2010-01" db="EMBL/GenBank/DDBJ databases">
        <title>The complete genome of Conexibacter woesei DSM 14684.</title>
        <authorList>
            <consortium name="US DOE Joint Genome Institute (JGI-PGF)"/>
            <person name="Lucas S."/>
            <person name="Copeland A."/>
            <person name="Lapidus A."/>
            <person name="Glavina del Rio T."/>
            <person name="Dalin E."/>
            <person name="Tice H."/>
            <person name="Bruce D."/>
            <person name="Goodwin L."/>
            <person name="Pitluck S."/>
            <person name="Kyrpides N."/>
            <person name="Mavromatis K."/>
            <person name="Ivanova N."/>
            <person name="Mikhailova N."/>
            <person name="Chertkov O."/>
            <person name="Brettin T."/>
            <person name="Detter J.C."/>
            <person name="Han C."/>
            <person name="Larimer F."/>
            <person name="Land M."/>
            <person name="Hauser L."/>
            <person name="Markowitz V."/>
            <person name="Cheng J.-F."/>
            <person name="Hugenholtz P."/>
            <person name="Woyke T."/>
            <person name="Wu D."/>
            <person name="Pukall R."/>
            <person name="Steenblock K."/>
            <person name="Schneider S."/>
            <person name="Klenk H.-P."/>
            <person name="Eisen J.A."/>
        </authorList>
    </citation>
    <scope>NUCLEOTIDE SEQUENCE [LARGE SCALE GENOMIC DNA]</scope>
    <source>
        <strain evidence="6">DSM 14684 / CIP 108061 / JCM 11494 / NBRC 100937 / ID131577</strain>
    </source>
</reference>
<dbReference type="InterPro" id="IPR029061">
    <property type="entry name" value="THDP-binding"/>
</dbReference>
<dbReference type="AlphaFoldDB" id="D3F6T4"/>
<dbReference type="Gene3D" id="3.40.50.970">
    <property type="match status" value="1"/>
</dbReference>
<evidence type="ECO:0000313" key="5">
    <source>
        <dbReference type="EMBL" id="ADB52732.1"/>
    </source>
</evidence>
<dbReference type="EMBL" id="CP001854">
    <property type="protein sequence ID" value="ADB52732.1"/>
    <property type="molecule type" value="Genomic_DNA"/>
</dbReference>
<dbReference type="PANTHER" id="PTHR43257:SF2">
    <property type="entry name" value="PYRUVATE DEHYDROGENASE E1 COMPONENT SUBUNIT BETA"/>
    <property type="match status" value="1"/>
</dbReference>
<evidence type="ECO:0000256" key="1">
    <source>
        <dbReference type="ARBA" id="ARBA00001964"/>
    </source>
</evidence>
<comment type="cofactor">
    <cofactor evidence="1">
        <name>thiamine diphosphate</name>
        <dbReference type="ChEBI" id="CHEBI:58937"/>
    </cofactor>
</comment>
<accession>D3F6T4</accession>
<keyword evidence="6" id="KW-1185">Reference proteome</keyword>
<reference evidence="5 6" key="1">
    <citation type="journal article" date="2010" name="Stand. Genomic Sci.">
        <title>Complete genome sequence of Conexibacter woesei type strain (ID131577).</title>
        <authorList>
            <person name="Pukall R."/>
            <person name="Lapidus A."/>
            <person name="Glavina Del Rio T."/>
            <person name="Copeland A."/>
            <person name="Tice H."/>
            <person name="Cheng J.-F."/>
            <person name="Lucas S."/>
            <person name="Chen F."/>
            <person name="Nolan M."/>
            <person name="Bruce D."/>
            <person name="Goodwin L."/>
            <person name="Pitluck S."/>
            <person name="Mavromatis K."/>
            <person name="Ivanova N."/>
            <person name="Ovchinnikova G."/>
            <person name="Pati A."/>
            <person name="Chen A."/>
            <person name="Palaniappan K."/>
            <person name="Land M."/>
            <person name="Hauser L."/>
            <person name="Chang Y.-J."/>
            <person name="Jeffries C.D."/>
            <person name="Chain P."/>
            <person name="Meincke L."/>
            <person name="Sims D."/>
            <person name="Brettin T."/>
            <person name="Detter J.C."/>
            <person name="Rohde M."/>
            <person name="Goeker M."/>
            <person name="Bristow J."/>
            <person name="Eisen J.A."/>
            <person name="Markowitz V."/>
            <person name="Kyrpides N.C."/>
            <person name="Klenk H.-P."/>
            <person name="Hugenholtz P."/>
        </authorList>
    </citation>
    <scope>NUCLEOTIDE SEQUENCE [LARGE SCALE GENOMIC DNA]</scope>
    <source>
        <strain evidence="6">DSM 14684 / CIP 108061 / JCM 11494 / NBRC 100937 / ID131577</strain>
    </source>
</reference>
<dbReference type="PANTHER" id="PTHR43257">
    <property type="entry name" value="PYRUVATE DEHYDROGENASE E1 COMPONENT BETA SUBUNIT"/>
    <property type="match status" value="1"/>
</dbReference>
<gene>
    <name evidence="5" type="ordered locus">Cwoe_4318</name>
</gene>
<dbReference type="InterPro" id="IPR005475">
    <property type="entry name" value="Transketolase-like_Pyr-bd"/>
</dbReference>
<dbReference type="GO" id="GO:0000287">
    <property type="term" value="F:magnesium ion binding"/>
    <property type="evidence" value="ECO:0007669"/>
    <property type="project" value="UniProtKB-ARBA"/>
</dbReference>
<dbReference type="SUPFAM" id="SSF52922">
    <property type="entry name" value="TK C-terminal domain-like"/>
    <property type="match status" value="1"/>
</dbReference>
<dbReference type="STRING" id="469383.Cwoe_4318"/>
<keyword evidence="3" id="KW-0786">Thiamine pyrophosphate</keyword>
<keyword evidence="2" id="KW-0560">Oxidoreductase</keyword>
<dbReference type="eggNOG" id="COG0022">
    <property type="taxonomic scope" value="Bacteria"/>
</dbReference>
<dbReference type="Pfam" id="PF02780">
    <property type="entry name" value="Transketolase_C"/>
    <property type="match status" value="1"/>
</dbReference>
<evidence type="ECO:0000256" key="3">
    <source>
        <dbReference type="ARBA" id="ARBA00023052"/>
    </source>
</evidence>
<dbReference type="InterPro" id="IPR033248">
    <property type="entry name" value="Transketolase_C"/>
</dbReference>
<dbReference type="KEGG" id="cwo:Cwoe_4318"/>
<dbReference type="InterPro" id="IPR009014">
    <property type="entry name" value="Transketo_C/PFOR_II"/>
</dbReference>
<dbReference type="SUPFAM" id="SSF52518">
    <property type="entry name" value="Thiamin diphosphate-binding fold (THDP-binding)"/>
    <property type="match status" value="1"/>
</dbReference>
<dbReference type="SMART" id="SM00861">
    <property type="entry name" value="Transket_pyr"/>
    <property type="match status" value="1"/>
</dbReference>
<proteinExistence type="predicted"/>
<protein>
    <submittedName>
        <fullName evidence="5">Transketolase domain protein</fullName>
    </submittedName>
</protein>
<dbReference type="Gene3D" id="3.40.50.920">
    <property type="match status" value="1"/>
</dbReference>
<dbReference type="Pfam" id="PF02779">
    <property type="entry name" value="Transket_pyr"/>
    <property type="match status" value="1"/>
</dbReference>
<evidence type="ECO:0000313" key="6">
    <source>
        <dbReference type="Proteomes" id="UP000008229"/>
    </source>
</evidence>